<evidence type="ECO:0000313" key="10">
    <source>
        <dbReference type="EMBL" id="KAJ9668645.1"/>
    </source>
</evidence>
<feature type="domain" description="Cell wall mannoprotein PIR1-like C-terminal" evidence="9">
    <location>
        <begin position="78"/>
        <end position="151"/>
    </location>
</feature>
<sequence length="395" mass="38801">MQYSLAVLALAAAAAASPFPQGVTEEIAPEASAPAGCSVSYPGEFQVTVVNATTATKVKRQESGGPADTELTLTLEDGILTDQQGRTGYIASNFQWQYDAPPQAGAIYTAGFSVCENGSLALGGSAVFYGCDSGDFYNLYDRNWADTCSPIYIVAVDSGSGSATQSADGQPAASTAASARPDGQPVATSAAPVRSDGQPIATSAASVAPVRSDGQPIASSAADVAPVRSDGQPIASSVGSAVPVRSDGQPIASSAASAVPVRSDGQPIASSAASVVPVRSDGQPIATSAASVVPVRSDGQPIATSAASVVPVRSDGQPIASSAASVVPVRSDGQPIASSAASVVPVRSDGQPIATSISNASATATPQPFLGGASAMGVSSLFGLIAAAGVAVAML</sequence>
<comment type="subcellular location">
    <subcellularLocation>
        <location evidence="1">Secreted</location>
        <location evidence="1">Cell wall</location>
    </subcellularLocation>
</comment>
<keyword evidence="7" id="KW-0472">Membrane</keyword>
<proteinExistence type="inferred from homology"/>
<dbReference type="EMBL" id="JAPDRL010000006">
    <property type="protein sequence ID" value="KAJ9668645.1"/>
    <property type="molecule type" value="Genomic_DNA"/>
</dbReference>
<evidence type="ECO:0000256" key="3">
    <source>
        <dbReference type="ARBA" id="ARBA00022525"/>
    </source>
</evidence>
<evidence type="ECO:0000256" key="8">
    <source>
        <dbReference type="SAM" id="SignalP"/>
    </source>
</evidence>
<dbReference type="Proteomes" id="UP001172684">
    <property type="component" value="Unassembled WGS sequence"/>
</dbReference>
<name>A0ABQ9P258_9PEZI</name>
<dbReference type="PANTHER" id="PTHR47254">
    <property type="entry name" value="CELL WALL MANNOPROTEIN CIS3-RELATED"/>
    <property type="match status" value="1"/>
</dbReference>
<keyword evidence="7" id="KW-1133">Transmembrane helix</keyword>
<feature type="signal peptide" evidence="8">
    <location>
        <begin position="1"/>
        <end position="16"/>
    </location>
</feature>
<evidence type="ECO:0000256" key="1">
    <source>
        <dbReference type="ARBA" id="ARBA00004191"/>
    </source>
</evidence>
<dbReference type="PANTHER" id="PTHR47254:SF1">
    <property type="entry name" value="CELL WALL MANNOPROTEIN CIS3-RELATED"/>
    <property type="match status" value="1"/>
</dbReference>
<feature type="compositionally biased region" description="Polar residues" evidence="6">
    <location>
        <begin position="160"/>
        <end position="177"/>
    </location>
</feature>
<feature type="transmembrane region" description="Helical" evidence="7">
    <location>
        <begin position="369"/>
        <end position="394"/>
    </location>
</feature>
<feature type="region of interest" description="Disordered" evidence="6">
    <location>
        <begin position="160"/>
        <end position="242"/>
    </location>
</feature>
<dbReference type="InterPro" id="IPR054508">
    <property type="entry name" value="PIR1-like_C"/>
</dbReference>
<evidence type="ECO:0000256" key="6">
    <source>
        <dbReference type="SAM" id="MobiDB-lite"/>
    </source>
</evidence>
<keyword evidence="3" id="KW-0964">Secreted</keyword>
<reference evidence="10" key="1">
    <citation type="submission" date="2022-10" db="EMBL/GenBank/DDBJ databases">
        <title>Culturing micro-colonial fungi from biological soil crusts in the Mojave desert and describing Neophaeococcomyces mojavensis, and introducing the new genera and species Taxawa tesnikishii.</title>
        <authorList>
            <person name="Kurbessoian T."/>
            <person name="Stajich J.E."/>
        </authorList>
    </citation>
    <scope>NUCLEOTIDE SEQUENCE</scope>
    <source>
        <strain evidence="10">TK_1</strain>
    </source>
</reference>
<evidence type="ECO:0000259" key="9">
    <source>
        <dbReference type="Pfam" id="PF22799"/>
    </source>
</evidence>
<evidence type="ECO:0000256" key="2">
    <source>
        <dbReference type="ARBA" id="ARBA00022512"/>
    </source>
</evidence>
<evidence type="ECO:0000256" key="4">
    <source>
        <dbReference type="ARBA" id="ARBA00022729"/>
    </source>
</evidence>
<accession>A0ABQ9P258</accession>
<keyword evidence="2" id="KW-0134">Cell wall</keyword>
<keyword evidence="4 8" id="KW-0732">Signal</keyword>
<evidence type="ECO:0000256" key="5">
    <source>
        <dbReference type="ARBA" id="ARBA00038219"/>
    </source>
</evidence>
<dbReference type="InterPro" id="IPR051153">
    <property type="entry name" value="Yeast_CWMannoprotein_PIR"/>
</dbReference>
<gene>
    <name evidence="10" type="ORF">H2201_001287</name>
</gene>
<dbReference type="Pfam" id="PF22799">
    <property type="entry name" value="PIR1-like_C"/>
    <property type="match status" value="1"/>
</dbReference>
<evidence type="ECO:0000256" key="7">
    <source>
        <dbReference type="SAM" id="Phobius"/>
    </source>
</evidence>
<protein>
    <recommendedName>
        <fullName evidence="9">Cell wall mannoprotein PIR1-like C-terminal domain-containing protein</fullName>
    </recommendedName>
</protein>
<keyword evidence="11" id="KW-1185">Reference proteome</keyword>
<keyword evidence="7" id="KW-0812">Transmembrane</keyword>
<organism evidence="10 11">
    <name type="scientific">Coniosporium apollinis</name>
    <dbReference type="NCBI Taxonomy" id="61459"/>
    <lineage>
        <taxon>Eukaryota</taxon>
        <taxon>Fungi</taxon>
        <taxon>Dikarya</taxon>
        <taxon>Ascomycota</taxon>
        <taxon>Pezizomycotina</taxon>
        <taxon>Dothideomycetes</taxon>
        <taxon>Dothideomycetes incertae sedis</taxon>
        <taxon>Coniosporium</taxon>
    </lineage>
</organism>
<comment type="caution">
    <text evidence="10">The sequence shown here is derived from an EMBL/GenBank/DDBJ whole genome shotgun (WGS) entry which is preliminary data.</text>
</comment>
<comment type="similarity">
    <text evidence="5">Belongs to the PIR protein family.</text>
</comment>
<feature type="chain" id="PRO_5046933009" description="Cell wall mannoprotein PIR1-like C-terminal domain-containing protein" evidence="8">
    <location>
        <begin position="17"/>
        <end position="395"/>
    </location>
</feature>
<evidence type="ECO:0000313" key="11">
    <source>
        <dbReference type="Proteomes" id="UP001172684"/>
    </source>
</evidence>